<dbReference type="InterPro" id="IPR016035">
    <property type="entry name" value="Acyl_Trfase/lysoPLipase"/>
</dbReference>
<reference evidence="5" key="3">
    <citation type="submission" date="2025-09" db="UniProtKB">
        <authorList>
            <consortium name="Ensembl"/>
        </authorList>
    </citation>
    <scope>IDENTIFICATION</scope>
</reference>
<dbReference type="KEGG" id="onl:102081065"/>
<feature type="domain" description="PLA2c" evidence="4">
    <location>
        <begin position="43"/>
        <end position="582"/>
    </location>
</feature>
<dbReference type="InParanoid" id="I3JGB0"/>
<dbReference type="GO" id="GO:0005544">
    <property type="term" value="F:calcium-dependent phospholipid binding"/>
    <property type="evidence" value="ECO:0007669"/>
    <property type="project" value="TreeGrafter"/>
</dbReference>
<dbReference type="PANTHER" id="PTHR10728">
    <property type="entry name" value="CYTOSOLIC PHOSPHOLIPASE A2"/>
    <property type="match status" value="1"/>
</dbReference>
<dbReference type="OrthoDB" id="270970at2759"/>
<evidence type="ECO:0000313" key="6">
    <source>
        <dbReference type="Proteomes" id="UP000005207"/>
    </source>
</evidence>
<sequence length="595" mass="67131">MLCGYASRATGLLCVCIVMMGSMGLPVDNRRNLWTIPQQKNPALSEFKKYVHQSQSLSAGEQEFVLRRKQVVQKSLNKLGITCTLDMVPHIALLGSGGGQRAAVGLMGSLFQMEKDGLLDTVLYLGGVSGSAWSMATLYSDYQWSTNMGNAVSRLLKPGIEFTDVLIFLAKRAKDGHFSLTDIWGVLTSAFIMKQLDVRSLSEDGTSITNPYPIYSTVNKNCLQHDSEKGKWFEMTPHQAGFIDVGLFINTTNLGSRIHGAGSDIKGPELDMVTLQGLVGSALADDESLVNYILDWLKVLVGKEATDENNPLEFLWTKEGIKLNYTASSEMKILELHDVIFKDWGQKTLASLQLWSQNMDEGPARYYVSWFIQTLIAQIKKLEWGKTENFLYQYPDASVPSCIRIKEFLQLIDAGVMINMPYPPFLGEKRDTDVLIALEYGADETFRTLILARDYAAKLKKPFPKLEEKFLKEKDWPRPCYVFKGKKKEPTIVYMPLFNRQNCKDENEFKAKMKEFSTFQLPFSQQKIEFLLETVKANMRYSKDTLLREIAKAVIRRHIKASGGFPLWSLASDVQHFTGVLKTTDQGDKQEAAQP</sequence>
<name>I3JGB0_ORENI</name>
<evidence type="ECO:0000256" key="1">
    <source>
        <dbReference type="ARBA" id="ARBA00022801"/>
    </source>
</evidence>
<dbReference type="Gene3D" id="3.40.1090.10">
    <property type="entry name" value="Cytosolic phospholipase A2 catalytic domain"/>
    <property type="match status" value="1"/>
</dbReference>
<reference evidence="6" key="1">
    <citation type="submission" date="2012-01" db="EMBL/GenBank/DDBJ databases">
        <title>The Genome Sequence of Oreochromis niloticus (Nile Tilapia).</title>
        <authorList>
            <consortium name="Broad Institute Genome Assembly Team"/>
            <consortium name="Broad Institute Sequencing Platform"/>
            <person name="Di Palma F."/>
            <person name="Johnson J."/>
            <person name="Lander E.S."/>
            <person name="Lindblad-Toh K."/>
        </authorList>
    </citation>
    <scope>NUCLEOTIDE SEQUENCE [LARGE SCALE GENOMIC DNA]</scope>
</reference>
<dbReference type="GO" id="GO:0046475">
    <property type="term" value="P:glycerophospholipid catabolic process"/>
    <property type="evidence" value="ECO:0007669"/>
    <property type="project" value="TreeGrafter"/>
</dbReference>
<evidence type="ECO:0000313" key="5">
    <source>
        <dbReference type="Ensembl" id="ENSONIP00000007901.2"/>
    </source>
</evidence>
<dbReference type="SMART" id="SM00022">
    <property type="entry name" value="PLAc"/>
    <property type="match status" value="1"/>
</dbReference>
<dbReference type="GO" id="GO:0005635">
    <property type="term" value="C:nuclear envelope"/>
    <property type="evidence" value="ECO:0007669"/>
    <property type="project" value="TreeGrafter"/>
</dbReference>
<dbReference type="OMA" id="LYYPKRY"/>
<dbReference type="AlphaFoldDB" id="I3JGB0"/>
<keyword evidence="3" id="KW-0442">Lipid degradation</keyword>
<proteinExistence type="predicted"/>
<dbReference type="HOGENOM" id="CLU_011663_2_0_1"/>
<dbReference type="RefSeq" id="XP_013127584.3">
    <property type="nucleotide sequence ID" value="XM_013272130.3"/>
</dbReference>
<protein>
    <submittedName>
        <fullName evidence="5">Cytosolic phospholipase A2 gamma-like</fullName>
    </submittedName>
</protein>
<dbReference type="InterPro" id="IPR002642">
    <property type="entry name" value="LysoPLipase_cat_dom"/>
</dbReference>
<accession>I3JGB0</accession>
<dbReference type="PROSITE" id="PS51210">
    <property type="entry name" value="PLA2C"/>
    <property type="match status" value="1"/>
</dbReference>
<evidence type="ECO:0000256" key="2">
    <source>
        <dbReference type="ARBA" id="ARBA00023098"/>
    </source>
</evidence>
<keyword evidence="2 3" id="KW-0443">Lipid metabolism</keyword>
<dbReference type="GO" id="GO:0005509">
    <property type="term" value="F:calcium ion binding"/>
    <property type="evidence" value="ECO:0007669"/>
    <property type="project" value="TreeGrafter"/>
</dbReference>
<dbReference type="GO" id="GO:0005829">
    <property type="term" value="C:cytosol"/>
    <property type="evidence" value="ECO:0007669"/>
    <property type="project" value="TreeGrafter"/>
</dbReference>
<reference evidence="5" key="2">
    <citation type="submission" date="2025-08" db="UniProtKB">
        <authorList>
            <consortium name="Ensembl"/>
        </authorList>
    </citation>
    <scope>IDENTIFICATION</scope>
</reference>
<organism evidence="5 6">
    <name type="scientific">Oreochromis niloticus</name>
    <name type="common">Nile tilapia</name>
    <name type="synonym">Tilapia nilotica</name>
    <dbReference type="NCBI Taxonomy" id="8128"/>
    <lineage>
        <taxon>Eukaryota</taxon>
        <taxon>Metazoa</taxon>
        <taxon>Chordata</taxon>
        <taxon>Craniata</taxon>
        <taxon>Vertebrata</taxon>
        <taxon>Euteleostomi</taxon>
        <taxon>Actinopterygii</taxon>
        <taxon>Neopterygii</taxon>
        <taxon>Teleostei</taxon>
        <taxon>Neoteleostei</taxon>
        <taxon>Acanthomorphata</taxon>
        <taxon>Ovalentaria</taxon>
        <taxon>Cichlomorphae</taxon>
        <taxon>Cichliformes</taxon>
        <taxon>Cichlidae</taxon>
        <taxon>African cichlids</taxon>
        <taxon>Pseudocrenilabrinae</taxon>
        <taxon>Oreochromini</taxon>
        <taxon>Oreochromis</taxon>
    </lineage>
</organism>
<evidence type="ECO:0000259" key="4">
    <source>
        <dbReference type="PROSITE" id="PS51210"/>
    </source>
</evidence>
<dbReference type="GO" id="GO:0005654">
    <property type="term" value="C:nucleoplasm"/>
    <property type="evidence" value="ECO:0007669"/>
    <property type="project" value="TreeGrafter"/>
</dbReference>
<dbReference type="PANTHER" id="PTHR10728:SF39">
    <property type="entry name" value="CYTOSOLIC PHOSPHOLIPASE A2 GAMMA"/>
    <property type="match status" value="1"/>
</dbReference>
<dbReference type="GO" id="GO:0047498">
    <property type="term" value="F:calcium-dependent phospholipase A2 activity"/>
    <property type="evidence" value="ECO:0007669"/>
    <property type="project" value="TreeGrafter"/>
</dbReference>
<dbReference type="STRING" id="8128.ENSONIP00000007901"/>
<dbReference type="GeneID" id="102081065"/>
<dbReference type="Ensembl" id="ENSONIT00000007906.2">
    <property type="protein sequence ID" value="ENSONIP00000007901.2"/>
    <property type="gene ID" value="ENSONIG00000006272.2"/>
</dbReference>
<dbReference type="Proteomes" id="UP000005207">
    <property type="component" value="Linkage group LG4"/>
</dbReference>
<keyword evidence="6" id="KW-1185">Reference proteome</keyword>
<dbReference type="SUPFAM" id="SSF52151">
    <property type="entry name" value="FabD/lysophospholipase-like"/>
    <property type="match status" value="1"/>
</dbReference>
<dbReference type="Pfam" id="PF01735">
    <property type="entry name" value="PLA2_B"/>
    <property type="match status" value="1"/>
</dbReference>
<keyword evidence="1 3" id="KW-0378">Hydrolase</keyword>
<dbReference type="GeneTree" id="ENSGT01030000234606"/>
<evidence type="ECO:0000256" key="3">
    <source>
        <dbReference type="PROSITE-ProRule" id="PRU00555"/>
    </source>
</evidence>
<dbReference type="eggNOG" id="KOG1325">
    <property type="taxonomic scope" value="Eukaryota"/>
</dbReference>
<gene>
    <name evidence="5" type="primary">LOC102081065</name>
</gene>